<dbReference type="PANTHER" id="PTHR40389">
    <property type="entry name" value="ENDOGENOUS RETROVIRUS GROUP K MEMBER 24 GAG POLYPROTEIN-RELATED"/>
    <property type="match status" value="1"/>
</dbReference>
<dbReference type="Gene3D" id="1.10.375.10">
    <property type="entry name" value="Human Immunodeficiency Virus Type 1 Capsid Protein"/>
    <property type="match status" value="1"/>
</dbReference>
<gene>
    <name evidence="4" type="ORF">WISP_17948</name>
</gene>
<sequence>MDTDENTHAFPASANTQTEVAHEIIEAQEKAWQTIHEQASLAGDLDILKAFPVHTEDGRPSHWRPISYPVLKDIKKAITDHGLSSPFTLGLLDSFFHAFDLTPNDIRQVASAWLPVLQYSAFEAEWKALIKKHVNGGEYVPMPRHITKSNAIDRMYGEGDYTSNTRQAATPLAVLHKTGELARQAIKKVAQTSHSTPSYALIFQGAKEPFYDFASRLKEAIAKQIEEPKAQEALFKSLVIEKANDECKKVLRALRDPSLLEMIEACRNIDYAKKDLELVVCAVKGSRQGPGKLPTERQEGRYDDKCLPVMPPTGTIRTEPTLTSTRCFALYPVTPHTSLEGEESSIVAAPSQPLSTNDSYLVLPAVEASSKGIVAQTELITPSRGDDDDTKLFSLSLRVLLPPAEISSQEPIAVLLPASQLQPPERSIKAVNWATVLTSDQPLLTVSVASPLGQVRIEGLLDTGADVTIVANQDWPESWPIEETAIKTATPHFKKDIEMLESVQRRAMKLVKNLKNKAYKELLRDLGVLSLEKTRLRGDFITFYNNLKGDYSQVTSNGTRENRFKMCQRGFKLDIGKFFFTEKVAKQNRLPREVVESPSLERFKKHVDVVLKTWFTDELESFRLVVGLDDFRGLSQPKQFYDLMRQNGLSWNIFQVMKCQN</sequence>
<accession>A0ABQ9DPA9</accession>
<evidence type="ECO:0000259" key="3">
    <source>
        <dbReference type="PROSITE" id="PS50175"/>
    </source>
</evidence>
<name>A0ABQ9DPA9_9PASS</name>
<dbReference type="InterPro" id="IPR008919">
    <property type="entry name" value="Retrov_capsid_N"/>
</dbReference>
<dbReference type="InterPro" id="IPR045345">
    <property type="entry name" value="Gag_p24_C"/>
</dbReference>
<keyword evidence="2" id="KW-0378">Hydrolase</keyword>
<dbReference type="InterPro" id="IPR018061">
    <property type="entry name" value="Retropepsins"/>
</dbReference>
<proteinExistence type="predicted"/>
<evidence type="ECO:0000313" key="4">
    <source>
        <dbReference type="EMBL" id="KAJ7426230.1"/>
    </source>
</evidence>
<dbReference type="PROSITE" id="PS50175">
    <property type="entry name" value="ASP_PROT_RETROV"/>
    <property type="match status" value="1"/>
</dbReference>
<dbReference type="Gene3D" id="2.40.70.10">
    <property type="entry name" value="Acid Proteases"/>
    <property type="match status" value="1"/>
</dbReference>
<dbReference type="Gene3D" id="1.10.1200.30">
    <property type="match status" value="1"/>
</dbReference>
<dbReference type="PROSITE" id="PS00141">
    <property type="entry name" value="ASP_PROTEASE"/>
    <property type="match status" value="1"/>
</dbReference>
<dbReference type="InterPro" id="IPR001995">
    <property type="entry name" value="Peptidase_A2_cat"/>
</dbReference>
<evidence type="ECO:0000256" key="2">
    <source>
        <dbReference type="ARBA" id="ARBA00022801"/>
    </source>
</evidence>
<dbReference type="PANTHER" id="PTHR40389:SF3">
    <property type="entry name" value="IGE-BINDING PROTEIN"/>
    <property type="match status" value="1"/>
</dbReference>
<dbReference type="Pfam" id="PF00077">
    <property type="entry name" value="RVP"/>
    <property type="match status" value="1"/>
</dbReference>
<reference evidence="4" key="1">
    <citation type="submission" date="2019-10" db="EMBL/GenBank/DDBJ databases">
        <authorList>
            <person name="Soares A.E.R."/>
            <person name="Aleixo A."/>
            <person name="Schneider P."/>
            <person name="Miyaki C.Y."/>
            <person name="Schneider M.P."/>
            <person name="Mello C."/>
            <person name="Vasconcelos A.T.R."/>
        </authorList>
    </citation>
    <scope>NUCLEOTIDE SEQUENCE</scope>
    <source>
        <tissue evidence="4">Muscle</tissue>
    </source>
</reference>
<dbReference type="SUPFAM" id="SSF47943">
    <property type="entry name" value="Retrovirus capsid protein, N-terminal core domain"/>
    <property type="match status" value="1"/>
</dbReference>
<dbReference type="InterPro" id="IPR001969">
    <property type="entry name" value="Aspartic_peptidase_AS"/>
</dbReference>
<dbReference type="Pfam" id="PF00607">
    <property type="entry name" value="Gag_p24"/>
    <property type="match status" value="1"/>
</dbReference>
<dbReference type="SUPFAM" id="SSF47353">
    <property type="entry name" value="Retrovirus capsid dimerization domain-like"/>
    <property type="match status" value="1"/>
</dbReference>
<dbReference type="Proteomes" id="UP001145742">
    <property type="component" value="Unassembled WGS sequence"/>
</dbReference>
<evidence type="ECO:0000256" key="1">
    <source>
        <dbReference type="ARBA" id="ARBA00022670"/>
    </source>
</evidence>
<feature type="domain" description="Peptidase A2" evidence="3">
    <location>
        <begin position="457"/>
        <end position="486"/>
    </location>
</feature>
<keyword evidence="1" id="KW-0645">Protease</keyword>
<comment type="caution">
    <text evidence="4">The sequence shown here is derived from an EMBL/GenBank/DDBJ whole genome shotgun (WGS) entry which is preliminary data.</text>
</comment>
<dbReference type="InterPro" id="IPR050195">
    <property type="entry name" value="Primate_lentivir_Gag_pol-like"/>
</dbReference>
<dbReference type="EMBL" id="WHWB01032283">
    <property type="protein sequence ID" value="KAJ7426230.1"/>
    <property type="molecule type" value="Genomic_DNA"/>
</dbReference>
<dbReference type="Pfam" id="PF19317">
    <property type="entry name" value="Gag_p24_C"/>
    <property type="match status" value="1"/>
</dbReference>
<evidence type="ECO:0000313" key="5">
    <source>
        <dbReference type="Proteomes" id="UP001145742"/>
    </source>
</evidence>
<dbReference type="InterPro" id="IPR021109">
    <property type="entry name" value="Peptidase_aspartic_dom_sf"/>
</dbReference>
<protein>
    <recommendedName>
        <fullName evidence="3">Peptidase A2 domain-containing protein</fullName>
    </recommendedName>
</protein>
<dbReference type="SUPFAM" id="SSF50630">
    <property type="entry name" value="Acid proteases"/>
    <property type="match status" value="1"/>
</dbReference>
<keyword evidence="5" id="KW-1185">Reference proteome</keyword>
<dbReference type="InterPro" id="IPR008916">
    <property type="entry name" value="Retrov_capsid_C"/>
</dbReference>
<organism evidence="4 5">
    <name type="scientific">Willisornis vidua</name>
    <name type="common">Xingu scale-backed antbird</name>
    <dbReference type="NCBI Taxonomy" id="1566151"/>
    <lineage>
        <taxon>Eukaryota</taxon>
        <taxon>Metazoa</taxon>
        <taxon>Chordata</taxon>
        <taxon>Craniata</taxon>
        <taxon>Vertebrata</taxon>
        <taxon>Euteleostomi</taxon>
        <taxon>Archelosauria</taxon>
        <taxon>Archosauria</taxon>
        <taxon>Dinosauria</taxon>
        <taxon>Saurischia</taxon>
        <taxon>Theropoda</taxon>
        <taxon>Coelurosauria</taxon>
        <taxon>Aves</taxon>
        <taxon>Neognathae</taxon>
        <taxon>Neoaves</taxon>
        <taxon>Telluraves</taxon>
        <taxon>Australaves</taxon>
        <taxon>Passeriformes</taxon>
        <taxon>Thamnophilidae</taxon>
        <taxon>Willisornis</taxon>
    </lineage>
</organism>